<organism evidence="2">
    <name type="scientific">Conus buxeus loroisii</name>
    <name type="common">Cone snail</name>
    <name type="synonym">Conus loroisii</name>
    <dbReference type="NCBI Taxonomy" id="410709"/>
    <lineage>
        <taxon>Eukaryota</taxon>
        <taxon>Metazoa</taxon>
        <taxon>Spiralia</taxon>
        <taxon>Lophotrochozoa</taxon>
        <taxon>Mollusca</taxon>
        <taxon>Gastropoda</taxon>
        <taxon>Caenogastropoda</taxon>
        <taxon>Neogastropoda</taxon>
        <taxon>Conoidea</taxon>
        <taxon>Conidae</taxon>
        <taxon>Conus</taxon>
        <taxon>Dendroconus</taxon>
    </lineage>
</organism>
<evidence type="ECO:0000313" key="2">
    <source>
        <dbReference type="EMBL" id="WMD30187.1"/>
    </source>
</evidence>
<protein>
    <submittedName>
        <fullName evidence="2">Conotoxin M superfamily protein</fullName>
    </submittedName>
</protein>
<keyword evidence="1" id="KW-0732">Signal</keyword>
<reference evidence="2" key="1">
    <citation type="submission" date="2023-06" db="EMBL/GenBank/DDBJ databases">
        <authorList>
            <person name="Vijayasarathy M."/>
            <person name="Balaram P."/>
        </authorList>
    </citation>
    <scope>NUCLEOTIDE SEQUENCE</scope>
</reference>
<accession>A0AA50QTT7</accession>
<feature type="chain" id="PRO_5041355757" evidence="1">
    <location>
        <begin position="21"/>
        <end position="82"/>
    </location>
</feature>
<sequence length="82" mass="9605">MSELGVALFIFLVLFPMATLQLDEDQTADRHADDRDQDLAEQYRNLKRVLKSRWGYHAHPYTNTIWSLVERHQAGYSRTVVV</sequence>
<feature type="signal peptide" evidence="1">
    <location>
        <begin position="1"/>
        <end position="20"/>
    </location>
</feature>
<evidence type="ECO:0000256" key="1">
    <source>
        <dbReference type="SAM" id="SignalP"/>
    </source>
</evidence>
<name>A0AA50QTT7_CONBL</name>
<proteinExistence type="evidence at transcript level"/>
<dbReference type="EMBL" id="OR086119">
    <property type="protein sequence ID" value="WMD30187.1"/>
    <property type="molecule type" value="mRNA"/>
</dbReference>
<dbReference type="AlphaFoldDB" id="A0AA50QTT7"/>